<evidence type="ECO:0000256" key="4">
    <source>
        <dbReference type="ARBA" id="ARBA00022525"/>
    </source>
</evidence>
<accession>A0A072UXY5</accession>
<dbReference type="PANTHER" id="PTHR31232">
    <property type="match status" value="1"/>
</dbReference>
<comment type="similarity">
    <text evidence="2 6">Belongs to the plant self-incompatibility (S1) protein family.</text>
</comment>
<proteinExistence type="inferred from homology"/>
<evidence type="ECO:0000313" key="7">
    <source>
        <dbReference type="EMBL" id="KEH34412.1"/>
    </source>
</evidence>
<dbReference type="Pfam" id="PF05938">
    <property type="entry name" value="Self-incomp_S1"/>
    <property type="match status" value="1"/>
</dbReference>
<organism evidence="7 10">
    <name type="scientific">Medicago truncatula</name>
    <name type="common">Barrel medic</name>
    <name type="synonym">Medicago tribuloides</name>
    <dbReference type="NCBI Taxonomy" id="3880"/>
    <lineage>
        <taxon>Eukaryota</taxon>
        <taxon>Viridiplantae</taxon>
        <taxon>Streptophyta</taxon>
        <taxon>Embryophyta</taxon>
        <taxon>Tracheophyta</taxon>
        <taxon>Spermatophyta</taxon>
        <taxon>Magnoliopsida</taxon>
        <taxon>eudicotyledons</taxon>
        <taxon>Gunneridae</taxon>
        <taxon>Pentapetalae</taxon>
        <taxon>rosids</taxon>
        <taxon>fabids</taxon>
        <taxon>Fabales</taxon>
        <taxon>Fabaceae</taxon>
        <taxon>Papilionoideae</taxon>
        <taxon>50 kb inversion clade</taxon>
        <taxon>NPAAA clade</taxon>
        <taxon>Hologalegina</taxon>
        <taxon>IRL clade</taxon>
        <taxon>Trifolieae</taxon>
        <taxon>Medicago</taxon>
    </lineage>
</organism>
<evidence type="ECO:0000313" key="10">
    <source>
        <dbReference type="Proteomes" id="UP000002051"/>
    </source>
</evidence>
<evidence type="ECO:0000313" key="9">
    <source>
        <dbReference type="EnsemblPlants" id="KEH34412"/>
    </source>
</evidence>
<dbReference type="InterPro" id="IPR010264">
    <property type="entry name" value="Self-incomp_S1"/>
</dbReference>
<dbReference type="Proteomes" id="UP000002051">
    <property type="component" value="Chromosome 3"/>
</dbReference>
<evidence type="ECO:0000313" key="8">
    <source>
        <dbReference type="EMBL" id="RHN67815.1"/>
    </source>
</evidence>
<keyword evidence="4 6" id="KW-0964">Secreted</keyword>
<reference evidence="7 10" key="2">
    <citation type="journal article" date="2014" name="BMC Genomics">
        <title>An improved genome release (version Mt4.0) for the model legume Medicago truncatula.</title>
        <authorList>
            <person name="Tang H."/>
            <person name="Krishnakumar V."/>
            <person name="Bidwell S."/>
            <person name="Rosen B."/>
            <person name="Chan A."/>
            <person name="Zhou S."/>
            <person name="Gentzbittel L."/>
            <person name="Childs K.L."/>
            <person name="Yandell M."/>
            <person name="Gundlach H."/>
            <person name="Mayer K.F."/>
            <person name="Schwartz D.C."/>
            <person name="Town C.D."/>
        </authorList>
    </citation>
    <scope>GENOME REANNOTATION</scope>
    <source>
        <strain evidence="7">A17</strain>
        <strain evidence="9 10">cv. Jemalong A17</strain>
    </source>
</reference>
<reference evidence="8" key="4">
    <citation type="journal article" date="2018" name="Nat. Plants">
        <title>Whole-genome landscape of Medicago truncatula symbiotic genes.</title>
        <authorList>
            <person name="Pecrix Y."/>
            <person name="Gamas P."/>
            <person name="Carrere S."/>
        </authorList>
    </citation>
    <scope>NUCLEOTIDE SEQUENCE</scope>
    <source>
        <tissue evidence="8">Leaves</tissue>
    </source>
</reference>
<comment type="subcellular location">
    <subcellularLocation>
        <location evidence="1 6">Secreted</location>
    </subcellularLocation>
</comment>
<keyword evidence="10" id="KW-1185">Reference proteome</keyword>
<evidence type="ECO:0000256" key="2">
    <source>
        <dbReference type="ARBA" id="ARBA00005581"/>
    </source>
</evidence>
<name>A0A072UXY5_MEDTR</name>
<reference evidence="9" key="3">
    <citation type="submission" date="2015-04" db="UniProtKB">
        <authorList>
            <consortium name="EnsemblPlants"/>
        </authorList>
    </citation>
    <scope>IDENTIFICATION</scope>
    <source>
        <strain evidence="9">cv. Jemalong A17</strain>
    </source>
</reference>
<evidence type="ECO:0000256" key="5">
    <source>
        <dbReference type="ARBA" id="ARBA00022729"/>
    </source>
</evidence>
<feature type="chain" id="PRO_5014500151" description="S-protein homolog" evidence="6">
    <location>
        <begin position="26"/>
        <end position="164"/>
    </location>
</feature>
<sequence>MAASNPIILKFSILLVILLIIEVRAIDPTVTVTIINKVVELPNPQSLIVHCKSKDNDLGNHVLRVGESYSFSFRPVIFPITKNTLFYCSFSWPLKPRLHYLDVYDESNAKCTDCTWKINIDGGCLNNYPCVHWKSVELMDAYNTSKWPETRGFVERGDAQPPTL</sequence>
<keyword evidence="5 6" id="KW-0732">Signal</keyword>
<evidence type="ECO:0000256" key="1">
    <source>
        <dbReference type="ARBA" id="ARBA00004613"/>
    </source>
</evidence>
<keyword evidence="3 6" id="KW-0713">Self-incompatibility</keyword>
<dbReference type="EMBL" id="PSQE01000003">
    <property type="protein sequence ID" value="RHN67815.1"/>
    <property type="molecule type" value="Genomic_DNA"/>
</dbReference>
<dbReference type="HOGENOM" id="CLU_125658_0_0_1"/>
<evidence type="ECO:0000256" key="6">
    <source>
        <dbReference type="RuleBase" id="RU367044"/>
    </source>
</evidence>
<evidence type="ECO:0000256" key="3">
    <source>
        <dbReference type="ARBA" id="ARBA00022471"/>
    </source>
</evidence>
<dbReference type="EnsemblPlants" id="KEH34412">
    <property type="protein sequence ID" value="KEH34412"/>
    <property type="gene ID" value="MTR_3g466090"/>
</dbReference>
<dbReference type="AlphaFoldDB" id="A0A072UXY5"/>
<reference evidence="7 10" key="1">
    <citation type="journal article" date="2011" name="Nature">
        <title>The Medicago genome provides insight into the evolution of rhizobial symbioses.</title>
        <authorList>
            <person name="Young N.D."/>
            <person name="Debelle F."/>
            <person name="Oldroyd G.E."/>
            <person name="Geurts R."/>
            <person name="Cannon S.B."/>
            <person name="Udvardi M.K."/>
            <person name="Benedito V.A."/>
            <person name="Mayer K.F."/>
            <person name="Gouzy J."/>
            <person name="Schoof H."/>
            <person name="Van de Peer Y."/>
            <person name="Proost S."/>
            <person name="Cook D.R."/>
            <person name="Meyers B.C."/>
            <person name="Spannagl M."/>
            <person name="Cheung F."/>
            <person name="De Mita S."/>
            <person name="Krishnakumar V."/>
            <person name="Gundlach H."/>
            <person name="Zhou S."/>
            <person name="Mudge J."/>
            <person name="Bharti A.K."/>
            <person name="Murray J.D."/>
            <person name="Naoumkina M.A."/>
            <person name="Rosen B."/>
            <person name="Silverstein K.A."/>
            <person name="Tang H."/>
            <person name="Rombauts S."/>
            <person name="Zhao P.X."/>
            <person name="Zhou P."/>
            <person name="Barbe V."/>
            <person name="Bardou P."/>
            <person name="Bechner M."/>
            <person name="Bellec A."/>
            <person name="Berger A."/>
            <person name="Berges H."/>
            <person name="Bidwell S."/>
            <person name="Bisseling T."/>
            <person name="Choisne N."/>
            <person name="Couloux A."/>
            <person name="Denny R."/>
            <person name="Deshpande S."/>
            <person name="Dai X."/>
            <person name="Doyle J.J."/>
            <person name="Dudez A.M."/>
            <person name="Farmer A.D."/>
            <person name="Fouteau S."/>
            <person name="Franken C."/>
            <person name="Gibelin C."/>
            <person name="Gish J."/>
            <person name="Goldstein S."/>
            <person name="Gonzalez A.J."/>
            <person name="Green P.J."/>
            <person name="Hallab A."/>
            <person name="Hartog M."/>
            <person name="Hua A."/>
            <person name="Humphray S.J."/>
            <person name="Jeong D.H."/>
            <person name="Jing Y."/>
            <person name="Jocker A."/>
            <person name="Kenton S.M."/>
            <person name="Kim D.J."/>
            <person name="Klee K."/>
            <person name="Lai H."/>
            <person name="Lang C."/>
            <person name="Lin S."/>
            <person name="Macmil S.L."/>
            <person name="Magdelenat G."/>
            <person name="Matthews L."/>
            <person name="McCorrison J."/>
            <person name="Monaghan E.L."/>
            <person name="Mun J.H."/>
            <person name="Najar F.Z."/>
            <person name="Nicholson C."/>
            <person name="Noirot C."/>
            <person name="O'Bleness M."/>
            <person name="Paule C.R."/>
            <person name="Poulain J."/>
            <person name="Prion F."/>
            <person name="Qin B."/>
            <person name="Qu C."/>
            <person name="Retzel E.F."/>
            <person name="Riddle C."/>
            <person name="Sallet E."/>
            <person name="Samain S."/>
            <person name="Samson N."/>
            <person name="Sanders I."/>
            <person name="Saurat O."/>
            <person name="Scarpelli C."/>
            <person name="Schiex T."/>
            <person name="Segurens B."/>
            <person name="Severin A.J."/>
            <person name="Sherrier D.J."/>
            <person name="Shi R."/>
            <person name="Sims S."/>
            <person name="Singer S.R."/>
            <person name="Sinharoy S."/>
            <person name="Sterck L."/>
            <person name="Viollet A."/>
            <person name="Wang B.B."/>
            <person name="Wang K."/>
            <person name="Wang M."/>
            <person name="Wang X."/>
            <person name="Warfsmann J."/>
            <person name="Weissenbach J."/>
            <person name="White D.D."/>
            <person name="White J.D."/>
            <person name="Wiley G.B."/>
            <person name="Wincker P."/>
            <person name="Xing Y."/>
            <person name="Yang L."/>
            <person name="Yao Z."/>
            <person name="Ying F."/>
            <person name="Zhai J."/>
            <person name="Zhou L."/>
            <person name="Zuber A."/>
            <person name="Denarie J."/>
            <person name="Dixon R.A."/>
            <person name="May G.D."/>
            <person name="Schwartz D.C."/>
            <person name="Rogers J."/>
            <person name="Quetier F."/>
            <person name="Town C.D."/>
            <person name="Roe B.A."/>
        </authorList>
    </citation>
    <scope>NUCLEOTIDE SEQUENCE [LARGE SCALE GENOMIC DNA]</scope>
    <source>
        <strain evidence="7">A17</strain>
        <strain evidence="9 10">cv. Jemalong A17</strain>
    </source>
</reference>
<dbReference type="EMBL" id="CM001219">
    <property type="protein sequence ID" value="KEH34412.1"/>
    <property type="molecule type" value="Genomic_DNA"/>
</dbReference>
<feature type="signal peptide" evidence="6">
    <location>
        <begin position="1"/>
        <end position="25"/>
    </location>
</feature>
<dbReference type="Proteomes" id="UP000265566">
    <property type="component" value="Chromosome 3"/>
</dbReference>
<dbReference type="GO" id="GO:0060320">
    <property type="term" value="P:rejection of self pollen"/>
    <property type="evidence" value="ECO:0007669"/>
    <property type="project" value="UniProtKB-KW"/>
</dbReference>
<dbReference type="Gramene" id="rna16051">
    <property type="protein sequence ID" value="RHN67815.1"/>
    <property type="gene ID" value="gene16051"/>
</dbReference>
<protein>
    <recommendedName>
        <fullName evidence="6">S-protein homolog</fullName>
    </recommendedName>
</protein>
<dbReference type="GO" id="GO:0005576">
    <property type="term" value="C:extracellular region"/>
    <property type="evidence" value="ECO:0007669"/>
    <property type="project" value="UniProtKB-SubCell"/>
</dbReference>
<dbReference type="PANTHER" id="PTHR31232:SF43">
    <property type="entry name" value="S-PROTEIN HOMOLOG 29-RELATED"/>
    <property type="match status" value="1"/>
</dbReference>
<gene>
    <name evidence="7" type="ordered locus">MTR_3g466090</name>
    <name evidence="8" type="ORF">MtrunA17_Chr3g0106811</name>
</gene>